<feature type="region of interest" description="Disordered" evidence="1">
    <location>
        <begin position="26"/>
        <end position="47"/>
    </location>
</feature>
<dbReference type="EMBL" id="JASUXU010000133">
    <property type="protein sequence ID" value="KAK0304147.1"/>
    <property type="molecule type" value="Genomic_DNA"/>
</dbReference>
<name>A0AAN6H4H2_9PEZI</name>
<evidence type="ECO:0000313" key="4">
    <source>
        <dbReference type="Proteomes" id="UP001175353"/>
    </source>
</evidence>
<evidence type="ECO:0000256" key="1">
    <source>
        <dbReference type="SAM" id="MobiDB-lite"/>
    </source>
</evidence>
<comment type="caution">
    <text evidence="3">The sequence shown here is derived from an EMBL/GenBank/DDBJ whole genome shotgun (WGS) entry which is preliminary data.</text>
</comment>
<evidence type="ECO:0000313" key="3">
    <source>
        <dbReference type="EMBL" id="KAK0955907.1"/>
    </source>
</evidence>
<reference evidence="2" key="1">
    <citation type="submission" date="2021-12" db="EMBL/GenBank/DDBJ databases">
        <title>Black yeast isolated from Biological Soil Crust.</title>
        <authorList>
            <person name="Kurbessoian T."/>
        </authorList>
    </citation>
    <scope>NUCLEOTIDE SEQUENCE</scope>
    <source>
        <strain evidence="2">CCFEE 5208</strain>
    </source>
</reference>
<keyword evidence="4" id="KW-1185">Reference proteome</keyword>
<dbReference type="EMBL" id="JAUJLE010000453">
    <property type="protein sequence ID" value="KAK0955907.1"/>
    <property type="molecule type" value="Genomic_DNA"/>
</dbReference>
<proteinExistence type="predicted"/>
<evidence type="ECO:0000313" key="2">
    <source>
        <dbReference type="EMBL" id="KAK0304147.1"/>
    </source>
</evidence>
<accession>A0AAN6H4H2</accession>
<reference evidence="3" key="2">
    <citation type="submission" date="2023-06" db="EMBL/GenBank/DDBJ databases">
        <title>Black Yeasts Isolated from many extreme environments.</title>
        <authorList>
            <person name="Coleine C."/>
            <person name="Stajich J.E."/>
            <person name="Selbmann L."/>
        </authorList>
    </citation>
    <scope>NUCLEOTIDE SEQUENCE</scope>
    <source>
        <strain evidence="3">CCFEE 5200</strain>
    </source>
</reference>
<dbReference type="AlphaFoldDB" id="A0AAN6H4H2"/>
<dbReference type="Proteomes" id="UP001175353">
    <property type="component" value="Unassembled WGS sequence"/>
</dbReference>
<dbReference type="Proteomes" id="UP001168146">
    <property type="component" value="Unassembled WGS sequence"/>
</dbReference>
<protein>
    <submittedName>
        <fullName evidence="3">Uncharacterized protein</fullName>
    </submittedName>
</protein>
<gene>
    <name evidence="2" type="ORF">LTR82_017287</name>
    <name evidence="3" type="ORF">LTR91_022628</name>
</gene>
<sequence length="62" mass="7070">MIDEYATFADDGAPLRLRDSEHAMLSTERDHTMAGGSAQRTDSRASDYKTLSHSINWRRQIE</sequence>
<organism evidence="3 4">
    <name type="scientific">Friedmanniomyces endolithicus</name>
    <dbReference type="NCBI Taxonomy" id="329885"/>
    <lineage>
        <taxon>Eukaryota</taxon>
        <taxon>Fungi</taxon>
        <taxon>Dikarya</taxon>
        <taxon>Ascomycota</taxon>
        <taxon>Pezizomycotina</taxon>
        <taxon>Dothideomycetes</taxon>
        <taxon>Dothideomycetidae</taxon>
        <taxon>Mycosphaerellales</taxon>
        <taxon>Teratosphaeriaceae</taxon>
        <taxon>Friedmanniomyces</taxon>
    </lineage>
</organism>